<sequence>MSATVYRNALLFDGLGNAPIETDLLVRDGIVAEMGTGLKVSDATTEVECRGLWLMPGLLDIHTHLDLEVELSPGLPEVVRHGTTTVVIGNCSIGVTYGNQRSGGGDPIVDCFARVENIPKTVLEKIAGRCTWTSSRSYLDHLDALPLGANVVPLLPHSMVRIEAMGLDGSISRKPDRAEMKHMVQLVETAMGEGYVGLSTDALPFHFLANAPHKKNKIPTQYAGFSELKRLLSIVRRHGRVWQATPPKDDVVAAVRGFLLTSSRLYGRPLRTTVLAALDLSTNRLAWHLCLLLSKILNSRAVGGNFHFQALSAPFRIWSDGAINPVADEVPELRALNELELDDRAGRLRIMSDPKWASAFRRMWMRGKSGVSLARLLRLLRLDHVVLTRSLSDMRVVNCPLPNWCGETLAEPYHRLLRWQASSGCIGSTDWEEELFFRTFPDPVKDDAKFLIHLLRAWDTDLRWETVFANRNPALLKKILFHPLTLPGFNDSGAHLANIAFYDGNLRTLKIAQEDGLQRVAQGVRRLTSQPAAFLDLDVGVLRVGAKADLCVIDPVALRKWKPEETNKMLESDDLGCRQMVNRPEGVVREVMVSGARVWSEGAHTKDLGAVAYGKVLRAGNNGVEKTI</sequence>
<proteinExistence type="predicted"/>
<dbReference type="EMBL" id="WOSY01000007">
    <property type="protein sequence ID" value="NHN88698.1"/>
    <property type="molecule type" value="Genomic_DNA"/>
</dbReference>
<keyword evidence="2" id="KW-1185">Reference proteome</keyword>
<comment type="caution">
    <text evidence="1">The sequence shown here is derived from an EMBL/GenBank/DDBJ whole genome shotgun (WGS) entry which is preliminary data.</text>
</comment>
<name>A0ABX0K304_9PROT</name>
<evidence type="ECO:0000313" key="2">
    <source>
        <dbReference type="Proteomes" id="UP000631653"/>
    </source>
</evidence>
<dbReference type="PANTHER" id="PTHR11647:SF1">
    <property type="entry name" value="COLLAPSIN RESPONSE MEDIATOR PROTEIN"/>
    <property type="match status" value="1"/>
</dbReference>
<dbReference type="Gene3D" id="2.30.40.10">
    <property type="entry name" value="Urease, subunit C, domain 1"/>
    <property type="match status" value="1"/>
</dbReference>
<dbReference type="InterPro" id="IPR011059">
    <property type="entry name" value="Metal-dep_hydrolase_composite"/>
</dbReference>
<protein>
    <submittedName>
        <fullName evidence="1">N-acyl-D-glutamate deacylase</fullName>
    </submittedName>
</protein>
<organism evidence="1 2">
    <name type="scientific">Acetobacter conturbans</name>
    <dbReference type="NCBI Taxonomy" id="1737472"/>
    <lineage>
        <taxon>Bacteria</taxon>
        <taxon>Pseudomonadati</taxon>
        <taxon>Pseudomonadota</taxon>
        <taxon>Alphaproteobacteria</taxon>
        <taxon>Acetobacterales</taxon>
        <taxon>Acetobacteraceae</taxon>
        <taxon>Acetobacter</taxon>
    </lineage>
</organism>
<reference evidence="1 2" key="1">
    <citation type="journal article" date="2020" name="Int. J. Syst. Evol. Microbiol.">
        <title>Novel acetic acid bacteria from cider fermentations: Acetobacter conturbans sp. nov. and Acetobacter fallax sp. nov.</title>
        <authorList>
            <person name="Sombolestani A.S."/>
            <person name="Cleenwerck I."/>
            <person name="Cnockaert M."/>
            <person name="Borremans W."/>
            <person name="Wieme A.D."/>
            <person name="De Vuyst L."/>
            <person name="Vandamme P."/>
        </authorList>
    </citation>
    <scope>NUCLEOTIDE SEQUENCE [LARGE SCALE GENOMIC DNA]</scope>
    <source>
        <strain evidence="1 2">LMG 1627</strain>
    </source>
</reference>
<dbReference type="SUPFAM" id="SSF51338">
    <property type="entry name" value="Composite domain of metallo-dependent hydrolases"/>
    <property type="match status" value="1"/>
</dbReference>
<dbReference type="InterPro" id="IPR050378">
    <property type="entry name" value="Metallo-dep_Hydrolases_sf"/>
</dbReference>
<accession>A0ABX0K304</accession>
<evidence type="ECO:0000313" key="1">
    <source>
        <dbReference type="EMBL" id="NHN88698.1"/>
    </source>
</evidence>
<dbReference type="PANTHER" id="PTHR11647">
    <property type="entry name" value="HYDRANTOINASE/DIHYDROPYRIMIDINASE FAMILY MEMBER"/>
    <property type="match status" value="1"/>
</dbReference>
<dbReference type="SUPFAM" id="SSF51556">
    <property type="entry name" value="Metallo-dependent hydrolases"/>
    <property type="match status" value="1"/>
</dbReference>
<dbReference type="Gene3D" id="3.20.20.140">
    <property type="entry name" value="Metal-dependent hydrolases"/>
    <property type="match status" value="1"/>
</dbReference>
<dbReference type="RefSeq" id="WP_173570024.1">
    <property type="nucleotide sequence ID" value="NZ_WOSY01000007.1"/>
</dbReference>
<dbReference type="InterPro" id="IPR032466">
    <property type="entry name" value="Metal_Hydrolase"/>
</dbReference>
<gene>
    <name evidence="1" type="ORF">GOB81_08650</name>
</gene>
<dbReference type="Proteomes" id="UP000631653">
    <property type="component" value="Unassembled WGS sequence"/>
</dbReference>